<dbReference type="FunFam" id="3.40.50.300:FF:000064">
    <property type="entry name" value="Septin 4"/>
    <property type="match status" value="1"/>
</dbReference>
<dbReference type="InterPro" id="IPR027417">
    <property type="entry name" value="P-loop_NTPase"/>
</dbReference>
<evidence type="ECO:0000256" key="6">
    <source>
        <dbReference type="ARBA" id="ARBA00022490"/>
    </source>
</evidence>
<reference evidence="21 22" key="2">
    <citation type="journal article" date="2018" name="Elife">
        <title>Firefly genomes illuminate parallel origins of bioluminescence in beetles.</title>
        <authorList>
            <person name="Fallon T.R."/>
            <person name="Lower S.E."/>
            <person name="Chang C.H."/>
            <person name="Bessho-Uehara M."/>
            <person name="Martin G.J."/>
            <person name="Bewick A.J."/>
            <person name="Behringer M."/>
            <person name="Debat H.J."/>
            <person name="Wong I."/>
            <person name="Day J.C."/>
            <person name="Suvorov A."/>
            <person name="Silva C.J."/>
            <person name="Stanger-Hall K.F."/>
            <person name="Hall D.W."/>
            <person name="Schmitz R.J."/>
            <person name="Nelson D.R."/>
            <person name="Lewis S.M."/>
            <person name="Shigenobu S."/>
            <person name="Bybee S.M."/>
            <person name="Larracuente A.M."/>
            <person name="Oba Y."/>
            <person name="Weng J.K."/>
        </authorList>
    </citation>
    <scope>NUCLEOTIDE SEQUENCE [LARGE SCALE GENOMIC DNA]</scope>
    <source>
        <strain evidence="21">1611_PpyrPB1</strain>
        <tissue evidence="21">Whole body</tissue>
    </source>
</reference>
<evidence type="ECO:0000256" key="1">
    <source>
        <dbReference type="ARBA" id="ARBA00004186"/>
    </source>
</evidence>
<dbReference type="Proteomes" id="UP000327044">
    <property type="component" value="Unassembled WGS sequence"/>
</dbReference>
<evidence type="ECO:0000259" key="19">
    <source>
        <dbReference type="PROSITE" id="PS51719"/>
    </source>
</evidence>
<feature type="domain" description="Septin-type G" evidence="19">
    <location>
        <begin position="34"/>
        <end position="306"/>
    </location>
</feature>
<keyword evidence="8 16" id="KW-0547">Nucleotide-binding</keyword>
<evidence type="ECO:0000256" key="15">
    <source>
        <dbReference type="PIRNR" id="PIRNR006698"/>
    </source>
</evidence>
<evidence type="ECO:0000256" key="11">
    <source>
        <dbReference type="ARBA" id="ARBA00023136"/>
    </source>
</evidence>
<dbReference type="InterPro" id="IPR008113">
    <property type="entry name" value="Septin2"/>
</dbReference>
<dbReference type="GO" id="GO:0060170">
    <property type="term" value="C:ciliary membrane"/>
    <property type="evidence" value="ECO:0007669"/>
    <property type="project" value="UniProtKB-SubCell"/>
</dbReference>
<comment type="subcellular location">
    <subcellularLocation>
        <location evidence="3">Cell projection</location>
        <location evidence="3">Cilium membrane</location>
    </subcellularLocation>
    <subcellularLocation>
        <location evidence="4">Cleavage furrow</location>
    </subcellularLocation>
    <subcellularLocation>
        <location evidence="1">Cytoplasm</location>
        <location evidence="1">Cytoskeleton</location>
        <location evidence="1">Spindle</location>
    </subcellularLocation>
    <subcellularLocation>
        <location evidence="2">Midbody</location>
    </subcellularLocation>
</comment>
<evidence type="ECO:0000256" key="8">
    <source>
        <dbReference type="ARBA" id="ARBA00022741"/>
    </source>
</evidence>
<dbReference type="AlphaFoldDB" id="A0A1Y1KLI9"/>
<evidence type="ECO:0000256" key="3">
    <source>
        <dbReference type="ARBA" id="ARBA00004309"/>
    </source>
</evidence>
<evidence type="ECO:0000256" key="7">
    <source>
        <dbReference type="ARBA" id="ARBA00022618"/>
    </source>
</evidence>
<dbReference type="OrthoDB" id="416553at2759"/>
<evidence type="ECO:0000256" key="2">
    <source>
        <dbReference type="ARBA" id="ARBA00004214"/>
    </source>
</evidence>
<evidence type="ECO:0000256" key="16">
    <source>
        <dbReference type="PIRSR" id="PIRSR006698-2"/>
    </source>
</evidence>
<keyword evidence="9" id="KW-0498">Mitosis</keyword>
<evidence type="ECO:0000256" key="17">
    <source>
        <dbReference type="RuleBase" id="RU004560"/>
    </source>
</evidence>
<reference evidence="20" key="1">
    <citation type="journal article" date="2016" name="Sci. Rep.">
        <title>Molecular characterization of firefly nuptial gifts: a multi-omics approach sheds light on postcopulatory sexual selection.</title>
        <authorList>
            <person name="Al-Wathiqui N."/>
            <person name="Fallon T.R."/>
            <person name="South A."/>
            <person name="Weng J.K."/>
            <person name="Lewis S.M."/>
        </authorList>
    </citation>
    <scope>NUCLEOTIDE SEQUENCE</scope>
</reference>
<sequence length="362" mass="41261">MSSDSVKGFSGLETPGYVGFANLPNQVHRKSVKKGFEFTLMVVGESGLGKSTLVNSLFLTDLYPERVIPDAIEKSKQTVRLDASTVEIEERGVKLRLTVVDTPGYGEAIDNTDCFKAIIRYIDEQFERFLKDESGLNRRNIVDNRIHCCFYFISPFGHGLKPLDVEFMKQLHNKVNIVPVIAKADVLTKKEMQRLKQRVLGEISEHGIKIYPLPECDSDEDEEYKEQVRQLKQAIPFAVCGSNTTLEVRGRKVRGRLYPWGVVEVENPEHCDFVKLRTMLITHMQDLQEVTQEVHYENYRSERLAKGAPPPAASAVTKRNVITDEKNGMLGDKDRMLAEKEAELKRMQEMLVAMQAQMQQQH</sequence>
<organism evidence="20">
    <name type="scientific">Photinus pyralis</name>
    <name type="common">Common eastern firefly</name>
    <name type="synonym">Lampyris pyralis</name>
    <dbReference type="NCBI Taxonomy" id="7054"/>
    <lineage>
        <taxon>Eukaryota</taxon>
        <taxon>Metazoa</taxon>
        <taxon>Ecdysozoa</taxon>
        <taxon>Arthropoda</taxon>
        <taxon>Hexapoda</taxon>
        <taxon>Insecta</taxon>
        <taxon>Pterygota</taxon>
        <taxon>Neoptera</taxon>
        <taxon>Endopterygota</taxon>
        <taxon>Coleoptera</taxon>
        <taxon>Polyphaga</taxon>
        <taxon>Elateriformia</taxon>
        <taxon>Elateroidea</taxon>
        <taxon>Lampyridae</taxon>
        <taxon>Lampyrinae</taxon>
        <taxon>Photinus</taxon>
    </lineage>
</organism>
<evidence type="ECO:0000256" key="13">
    <source>
        <dbReference type="ARBA" id="ARBA00023273"/>
    </source>
</evidence>
<dbReference type="PIRSF" id="PIRSF006698">
    <property type="entry name" value="Septin"/>
    <property type="match status" value="1"/>
</dbReference>
<feature type="coiled-coil region" evidence="18">
    <location>
        <begin position="330"/>
        <end position="357"/>
    </location>
</feature>
<accession>A0A1Y1KLI9</accession>
<keyword evidence="11" id="KW-0472">Membrane</keyword>
<keyword evidence="5" id="KW-1003">Cell membrane</keyword>
<evidence type="ECO:0000256" key="10">
    <source>
        <dbReference type="ARBA" id="ARBA00023134"/>
    </source>
</evidence>
<dbReference type="CDD" id="cd01850">
    <property type="entry name" value="CDC_Septin"/>
    <property type="match status" value="1"/>
</dbReference>
<dbReference type="EMBL" id="GEZM01080253">
    <property type="protein sequence ID" value="JAV62273.1"/>
    <property type="molecule type" value="Transcribed_RNA"/>
</dbReference>
<evidence type="ECO:0000256" key="9">
    <source>
        <dbReference type="ARBA" id="ARBA00022776"/>
    </source>
</evidence>
<dbReference type="GO" id="GO:0030496">
    <property type="term" value="C:midbody"/>
    <property type="evidence" value="ECO:0007669"/>
    <property type="project" value="UniProtKB-SubCell"/>
</dbReference>
<evidence type="ECO:0000256" key="4">
    <source>
        <dbReference type="ARBA" id="ARBA00004626"/>
    </source>
</evidence>
<evidence type="ECO:0000313" key="22">
    <source>
        <dbReference type="Proteomes" id="UP000327044"/>
    </source>
</evidence>
<keyword evidence="6" id="KW-0963">Cytoplasm</keyword>
<evidence type="ECO:0000256" key="18">
    <source>
        <dbReference type="SAM" id="Coils"/>
    </source>
</evidence>
<name>A0A1Y1KLI9_PHOPY</name>
<evidence type="ECO:0000256" key="12">
    <source>
        <dbReference type="ARBA" id="ARBA00023212"/>
    </source>
</evidence>
<gene>
    <name evidence="21" type="ORF">PPYR_02952</name>
</gene>
<evidence type="ECO:0000256" key="5">
    <source>
        <dbReference type="ARBA" id="ARBA00022475"/>
    </source>
</evidence>
<dbReference type="InterPro" id="IPR016491">
    <property type="entry name" value="Septin"/>
</dbReference>
<keyword evidence="18" id="KW-0175">Coiled coil</keyword>
<dbReference type="Pfam" id="PF00735">
    <property type="entry name" value="Septin"/>
    <property type="match status" value="1"/>
</dbReference>
<comment type="similarity">
    <text evidence="15 17">Belongs to the TRAFAC class TrmE-Era-EngA-EngB-Septin-like GTPase superfamily. Septin GTPase family.</text>
</comment>
<dbReference type="GO" id="GO:0051301">
    <property type="term" value="P:cell division"/>
    <property type="evidence" value="ECO:0007669"/>
    <property type="project" value="UniProtKB-KW"/>
</dbReference>
<dbReference type="GO" id="GO:0005819">
    <property type="term" value="C:spindle"/>
    <property type="evidence" value="ECO:0007669"/>
    <property type="project" value="UniProtKB-SubCell"/>
</dbReference>
<dbReference type="SUPFAM" id="SSF52540">
    <property type="entry name" value="P-loop containing nucleoside triphosphate hydrolases"/>
    <property type="match status" value="1"/>
</dbReference>
<keyword evidence="7" id="KW-0132">Cell division</keyword>
<dbReference type="GO" id="GO:0005737">
    <property type="term" value="C:cytoplasm"/>
    <property type="evidence" value="ECO:0007669"/>
    <property type="project" value="UniProtKB-ARBA"/>
</dbReference>
<evidence type="ECO:0000256" key="14">
    <source>
        <dbReference type="ARBA" id="ARBA00023306"/>
    </source>
</evidence>
<protein>
    <recommendedName>
        <fullName evidence="15">Septin</fullName>
    </recommendedName>
</protein>
<keyword evidence="13" id="KW-0966">Cell projection</keyword>
<proteinExistence type="inferred from homology"/>
<evidence type="ECO:0000313" key="20">
    <source>
        <dbReference type="EMBL" id="JAV62273.1"/>
    </source>
</evidence>
<dbReference type="PROSITE" id="PS51719">
    <property type="entry name" value="G_SEPTIN"/>
    <property type="match status" value="1"/>
</dbReference>
<keyword evidence="14" id="KW-0131">Cell cycle</keyword>
<keyword evidence="22" id="KW-1185">Reference proteome</keyword>
<keyword evidence="10 16" id="KW-0342">GTP-binding</keyword>
<dbReference type="GO" id="GO:0032154">
    <property type="term" value="C:cleavage furrow"/>
    <property type="evidence" value="ECO:0007669"/>
    <property type="project" value="UniProtKB-SubCell"/>
</dbReference>
<dbReference type="PRINTS" id="PR01740">
    <property type="entry name" value="SEPTIN2"/>
</dbReference>
<dbReference type="FunCoup" id="A0A1Y1KLI9">
    <property type="interactions" value="1433"/>
</dbReference>
<evidence type="ECO:0000313" key="21">
    <source>
        <dbReference type="EMBL" id="KAB0791152.1"/>
    </source>
</evidence>
<dbReference type="InParanoid" id="A0A1Y1KLI9"/>
<keyword evidence="12" id="KW-0206">Cytoskeleton</keyword>
<dbReference type="InterPro" id="IPR030379">
    <property type="entry name" value="G_SEPTIN_dom"/>
</dbReference>
<dbReference type="Gene3D" id="3.40.50.300">
    <property type="entry name" value="P-loop containing nucleotide triphosphate hydrolases"/>
    <property type="match status" value="1"/>
</dbReference>
<feature type="site" description="Important for dimerization" evidence="16">
    <location>
        <position position="156"/>
    </location>
</feature>
<dbReference type="EMBL" id="VVIM01000011">
    <property type="protein sequence ID" value="KAB0791152.1"/>
    <property type="molecule type" value="Genomic_DNA"/>
</dbReference>
<dbReference type="PANTHER" id="PTHR18884">
    <property type="entry name" value="SEPTIN"/>
    <property type="match status" value="1"/>
</dbReference>
<dbReference type="GO" id="GO:0005525">
    <property type="term" value="F:GTP binding"/>
    <property type="evidence" value="ECO:0007669"/>
    <property type="project" value="UniProtKB-UniRule"/>
</dbReference>
<reference evidence="21" key="3">
    <citation type="submission" date="2019-08" db="EMBL/GenBank/DDBJ databases">
        <authorList>
            <consortium name="Photinus pyralis genome working group"/>
            <person name="Fallon T.R."/>
            <person name="Sander Lower S.E."/>
            <person name="Weng J.-K."/>
        </authorList>
    </citation>
    <scope>NUCLEOTIDE SEQUENCE</scope>
    <source>
        <strain evidence="21">1611_PpyrPB1</strain>
        <tissue evidence="21">Whole body</tissue>
    </source>
</reference>